<evidence type="ECO:0000313" key="3">
    <source>
        <dbReference type="Proteomes" id="UP001465976"/>
    </source>
</evidence>
<feature type="compositionally biased region" description="Low complexity" evidence="1">
    <location>
        <begin position="310"/>
        <end position="324"/>
    </location>
</feature>
<dbReference type="EMBL" id="JBAHYK010000029">
    <property type="protein sequence ID" value="KAL0580512.1"/>
    <property type="molecule type" value="Genomic_DNA"/>
</dbReference>
<feature type="compositionally biased region" description="Acidic residues" evidence="1">
    <location>
        <begin position="476"/>
        <end position="488"/>
    </location>
</feature>
<feature type="region of interest" description="Disordered" evidence="1">
    <location>
        <begin position="294"/>
        <end position="350"/>
    </location>
</feature>
<feature type="compositionally biased region" description="Low complexity" evidence="1">
    <location>
        <begin position="397"/>
        <end position="417"/>
    </location>
</feature>
<feature type="compositionally biased region" description="Low complexity" evidence="1">
    <location>
        <begin position="525"/>
        <end position="541"/>
    </location>
</feature>
<accession>A0ABR3FZF5</accession>
<feature type="region of interest" description="Disordered" evidence="1">
    <location>
        <begin position="644"/>
        <end position="682"/>
    </location>
</feature>
<feature type="compositionally biased region" description="Polar residues" evidence="1">
    <location>
        <begin position="719"/>
        <end position="728"/>
    </location>
</feature>
<feature type="region of interest" description="Disordered" evidence="1">
    <location>
        <begin position="703"/>
        <end position="746"/>
    </location>
</feature>
<reference evidence="2 3" key="1">
    <citation type="submission" date="2024-02" db="EMBL/GenBank/DDBJ databases">
        <title>A draft genome for the cacao thread blight pathogen Marasmius crinis-equi.</title>
        <authorList>
            <person name="Cohen S.P."/>
            <person name="Baruah I.K."/>
            <person name="Amoako-Attah I."/>
            <person name="Bukari Y."/>
            <person name="Meinhardt L.W."/>
            <person name="Bailey B.A."/>
        </authorList>
    </citation>
    <scope>NUCLEOTIDE SEQUENCE [LARGE SCALE GENOMIC DNA]</scope>
    <source>
        <strain evidence="2 3">GH-76</strain>
    </source>
</reference>
<comment type="caution">
    <text evidence="2">The sequence shown here is derived from an EMBL/GenBank/DDBJ whole genome shotgun (WGS) entry which is preliminary data.</text>
</comment>
<organism evidence="2 3">
    <name type="scientific">Marasmius crinis-equi</name>
    <dbReference type="NCBI Taxonomy" id="585013"/>
    <lineage>
        <taxon>Eukaryota</taxon>
        <taxon>Fungi</taxon>
        <taxon>Dikarya</taxon>
        <taxon>Basidiomycota</taxon>
        <taxon>Agaricomycotina</taxon>
        <taxon>Agaricomycetes</taxon>
        <taxon>Agaricomycetidae</taxon>
        <taxon>Agaricales</taxon>
        <taxon>Marasmiineae</taxon>
        <taxon>Marasmiaceae</taxon>
        <taxon>Marasmius</taxon>
    </lineage>
</organism>
<evidence type="ECO:0000256" key="1">
    <source>
        <dbReference type="SAM" id="MobiDB-lite"/>
    </source>
</evidence>
<gene>
    <name evidence="2" type="ORF">V5O48_001499</name>
</gene>
<sequence length="746" mass="82626">MPSGEPNSTISYACNCLNVKLRCKRVDENPDLPSSQDYTPVYIERDEDIKITFPHLTLRTRKRAPFVPDPTKTARYTSLTCLCCETLVYRIHQVVSVDDHHNLKEGPIITKGWTETEVLRSSSGWVEVHQHVLTDDGIGRQENSPQFSRTFGIVIAPSLSSAPTETISGRALELEDVPKYKLPPIPPIFPEPKSTTSLFATLASVAGRKSSNLRSSAEEYIDEIVKKKIHEIRLAENQLKKDVQFLLTRHNDGIKKAEQENNPFTPHPTPSPQPQNVPDASKTERLTSVVHDFVPTTPAQPRSPPPKVPGPRVSALSASLATSSFHHPRAQQHSPPRSPVSIQSASSATLTMQPTAAEVGNVHRWGRNTNERLDIATSFNYFLNLEEEMERRKRELQGTSTSTAQSSQAAGSSSTAKKQTEDPKKKQDVRKLEVESSESEVATSKLAPSPKSKGKRKVTFDVKVDQPESAQSIDPVDPEDMIFDFEDEGGQRGARSEGSLPLVEQSASRPPNPQRRGSKELPEMLSNLRPSSLPNPSYLPNHTADQSTSTPPPSITKEARASSYRSSPSHQVDPTDARSLPIPGRAQSGNTAQETSRSVRDEEILTKLAASMPSHRAAWRNNREEFTSFFSEKSDDWMEDIEETAAPDTNDRDREDAWQNTGVPGSVPIAIHRPNTKPQRTPLSLASYQGERFLSMNNVLNRGRTSTVEPVPEVEEQTNNEGLITDSTPIRDDTRIASGRASNHKK</sequence>
<feature type="compositionally biased region" description="Polar residues" evidence="1">
    <location>
        <begin position="331"/>
        <end position="350"/>
    </location>
</feature>
<feature type="compositionally biased region" description="Polar residues" evidence="1">
    <location>
        <begin position="587"/>
        <end position="596"/>
    </location>
</feature>
<name>A0ABR3FZF5_9AGAR</name>
<proteinExistence type="predicted"/>
<dbReference type="Proteomes" id="UP001465976">
    <property type="component" value="Unassembled WGS sequence"/>
</dbReference>
<feature type="compositionally biased region" description="Pro residues" evidence="1">
    <location>
        <begin position="265"/>
        <end position="275"/>
    </location>
</feature>
<feature type="compositionally biased region" description="Basic and acidic residues" evidence="1">
    <location>
        <begin position="418"/>
        <end position="434"/>
    </location>
</feature>
<feature type="region of interest" description="Disordered" evidence="1">
    <location>
        <begin position="257"/>
        <end position="280"/>
    </location>
</feature>
<feature type="compositionally biased region" description="Polar residues" evidence="1">
    <location>
        <begin position="563"/>
        <end position="572"/>
    </location>
</feature>
<feature type="region of interest" description="Disordered" evidence="1">
    <location>
        <begin position="392"/>
        <end position="603"/>
    </location>
</feature>
<protein>
    <submittedName>
        <fullName evidence="2">Uncharacterized protein</fullName>
    </submittedName>
</protein>
<keyword evidence="3" id="KW-1185">Reference proteome</keyword>
<evidence type="ECO:0000313" key="2">
    <source>
        <dbReference type="EMBL" id="KAL0580512.1"/>
    </source>
</evidence>